<proteinExistence type="predicted"/>
<evidence type="ECO:0000256" key="1">
    <source>
        <dbReference type="SAM" id="MobiDB-lite"/>
    </source>
</evidence>
<evidence type="ECO:0000313" key="3">
    <source>
        <dbReference type="Proteomes" id="UP001497444"/>
    </source>
</evidence>
<protein>
    <submittedName>
        <fullName evidence="2">Uncharacterized protein</fullName>
    </submittedName>
</protein>
<keyword evidence="3" id="KW-1185">Reference proteome</keyword>
<accession>A0ABP0WW13</accession>
<name>A0ABP0WW13_9BRYO</name>
<organism evidence="2 3">
    <name type="scientific">Sphagnum jensenii</name>
    <dbReference type="NCBI Taxonomy" id="128206"/>
    <lineage>
        <taxon>Eukaryota</taxon>
        <taxon>Viridiplantae</taxon>
        <taxon>Streptophyta</taxon>
        <taxon>Embryophyta</taxon>
        <taxon>Bryophyta</taxon>
        <taxon>Sphagnophytina</taxon>
        <taxon>Sphagnopsida</taxon>
        <taxon>Sphagnales</taxon>
        <taxon>Sphagnaceae</taxon>
        <taxon>Sphagnum</taxon>
    </lineage>
</organism>
<evidence type="ECO:0000313" key="2">
    <source>
        <dbReference type="EMBL" id="CAK9269562.1"/>
    </source>
</evidence>
<dbReference type="Proteomes" id="UP001497444">
    <property type="component" value="Chromosome 2"/>
</dbReference>
<gene>
    <name evidence="2" type="ORF">CSSPJE1EN1_LOCUS15040</name>
</gene>
<sequence length="95" mass="10317">MDAEGPDDRMLPVGIVALNGRSGTHRPYPRVSRRPGVGHSHGRRGVARSPLTVAFGRGDDYGRFGISNCSNLKFVGFSRTYMIKAKRVAAFGNLV</sequence>
<feature type="compositionally biased region" description="Basic residues" evidence="1">
    <location>
        <begin position="23"/>
        <end position="33"/>
    </location>
</feature>
<feature type="region of interest" description="Disordered" evidence="1">
    <location>
        <begin position="20"/>
        <end position="45"/>
    </location>
</feature>
<reference evidence="2 3" key="1">
    <citation type="submission" date="2024-02" db="EMBL/GenBank/DDBJ databases">
        <authorList>
            <consortium name="ELIXIR-Norway"/>
            <consortium name="Elixir Norway"/>
        </authorList>
    </citation>
    <scope>NUCLEOTIDE SEQUENCE [LARGE SCALE GENOMIC DNA]</scope>
</reference>
<dbReference type="EMBL" id="OZ020097">
    <property type="protein sequence ID" value="CAK9269562.1"/>
    <property type="molecule type" value="Genomic_DNA"/>
</dbReference>